<comment type="caution">
    <text evidence="2">The sequence shown here is derived from an EMBL/GenBank/DDBJ whole genome shotgun (WGS) entry which is preliminary data.</text>
</comment>
<keyword evidence="1" id="KW-1133">Transmembrane helix</keyword>
<keyword evidence="3" id="KW-1185">Reference proteome</keyword>
<organism evidence="2 3">
    <name type="scientific">Falsarthrobacter nasiphocae</name>
    <dbReference type="NCBI Taxonomy" id="189863"/>
    <lineage>
        <taxon>Bacteria</taxon>
        <taxon>Bacillati</taxon>
        <taxon>Actinomycetota</taxon>
        <taxon>Actinomycetes</taxon>
        <taxon>Micrococcales</taxon>
        <taxon>Micrococcaceae</taxon>
        <taxon>Falsarthrobacter</taxon>
    </lineage>
</organism>
<dbReference type="Proteomes" id="UP001247307">
    <property type="component" value="Unassembled WGS sequence"/>
</dbReference>
<protein>
    <submittedName>
        <fullName evidence="2">Uncharacterized protein</fullName>
    </submittedName>
</protein>
<reference evidence="2" key="1">
    <citation type="submission" date="2023-07" db="EMBL/GenBank/DDBJ databases">
        <title>Sequencing the genomes of 1000 actinobacteria strains.</title>
        <authorList>
            <person name="Klenk H.-P."/>
        </authorList>
    </citation>
    <scope>NUCLEOTIDE SEQUENCE</scope>
    <source>
        <strain evidence="2">DSM 13988</strain>
    </source>
</reference>
<keyword evidence="1" id="KW-0812">Transmembrane</keyword>
<gene>
    <name evidence="2" type="ORF">J2S35_001626</name>
</gene>
<dbReference type="RefSeq" id="WP_309852096.1">
    <property type="nucleotide sequence ID" value="NZ_BAAAIU010000043.1"/>
</dbReference>
<proteinExistence type="predicted"/>
<keyword evidence="1" id="KW-0472">Membrane</keyword>
<name>A0AAE4C5V4_9MICC</name>
<evidence type="ECO:0000313" key="2">
    <source>
        <dbReference type="EMBL" id="MDR6892686.1"/>
    </source>
</evidence>
<dbReference type="EMBL" id="JAVDUI010000001">
    <property type="protein sequence ID" value="MDR6892686.1"/>
    <property type="molecule type" value="Genomic_DNA"/>
</dbReference>
<feature type="transmembrane region" description="Helical" evidence="1">
    <location>
        <begin position="32"/>
        <end position="51"/>
    </location>
</feature>
<dbReference type="AlphaFoldDB" id="A0AAE4C5V4"/>
<accession>A0AAE4C5V4</accession>
<evidence type="ECO:0000313" key="3">
    <source>
        <dbReference type="Proteomes" id="UP001247307"/>
    </source>
</evidence>
<sequence>MNGAPAVLLMALAGVLLGGAYSLRQQGLPRWTWICMLLLAGLSLVAAYLVIPS</sequence>
<evidence type="ECO:0000256" key="1">
    <source>
        <dbReference type="SAM" id="Phobius"/>
    </source>
</evidence>